<evidence type="ECO:0000256" key="1">
    <source>
        <dbReference type="SAM" id="MobiDB-lite"/>
    </source>
</evidence>
<dbReference type="AlphaFoldDB" id="W1Y729"/>
<accession>W1Y729</accession>
<name>W1Y729_9ZZZZ</name>
<proteinExistence type="predicted"/>
<sequence length="87" mass="9797">GTPTLPRQPDRTHRLNQKQPSLIDSQINRQIAEFILSDQLNPAVSRITPGHPDMAPGSRRRVLTDRVAAEEFRRDPVQAPDREHGVA</sequence>
<feature type="region of interest" description="Disordered" evidence="1">
    <location>
        <begin position="68"/>
        <end position="87"/>
    </location>
</feature>
<evidence type="ECO:0000313" key="2">
    <source>
        <dbReference type="EMBL" id="ETJ38201.1"/>
    </source>
</evidence>
<comment type="caution">
    <text evidence="2">The sequence shown here is derived from an EMBL/GenBank/DDBJ whole genome shotgun (WGS) entry which is preliminary data.</text>
</comment>
<feature type="region of interest" description="Disordered" evidence="1">
    <location>
        <begin position="1"/>
        <end position="24"/>
    </location>
</feature>
<organism evidence="2">
    <name type="scientific">human gut metagenome</name>
    <dbReference type="NCBI Taxonomy" id="408170"/>
    <lineage>
        <taxon>unclassified sequences</taxon>
        <taxon>metagenomes</taxon>
        <taxon>organismal metagenomes</taxon>
    </lineage>
</organism>
<reference evidence="2" key="1">
    <citation type="submission" date="2013-12" db="EMBL/GenBank/DDBJ databases">
        <title>A Varibaculum cambriense genome reconstructed from a premature infant gut community with otherwise low bacterial novelty that shifts toward anaerobic metabolism during the third week of life.</title>
        <authorList>
            <person name="Brown C.T."/>
            <person name="Sharon I."/>
            <person name="Thomas B.C."/>
            <person name="Castelle C.J."/>
            <person name="Morowitz M.J."/>
            <person name="Banfield J.F."/>
        </authorList>
    </citation>
    <scope>NUCLEOTIDE SEQUENCE</scope>
</reference>
<dbReference type="EMBL" id="AZMM01007666">
    <property type="protein sequence ID" value="ETJ38201.1"/>
    <property type="molecule type" value="Genomic_DNA"/>
</dbReference>
<feature type="non-terminal residue" evidence="2">
    <location>
        <position position="1"/>
    </location>
</feature>
<protein>
    <submittedName>
        <fullName evidence="2">Uncharacterized protein</fullName>
    </submittedName>
</protein>
<gene>
    <name evidence="2" type="ORF">Q604_UNBC07666G0001</name>
</gene>
<feature type="non-terminal residue" evidence="2">
    <location>
        <position position="87"/>
    </location>
</feature>